<dbReference type="OMA" id="CKKEDRI"/>
<dbReference type="InterPro" id="IPR044684">
    <property type="entry name" value="STR17/STR18/HARC1-like"/>
</dbReference>
<dbReference type="Pfam" id="PF00581">
    <property type="entry name" value="Rhodanese"/>
    <property type="match status" value="1"/>
</dbReference>
<dbReference type="Gene3D" id="3.40.250.10">
    <property type="entry name" value="Rhodanese-like domain"/>
    <property type="match status" value="1"/>
</dbReference>
<dbReference type="PANTHER" id="PTHR44542:SF12">
    <property type="entry name" value="THIOSULFATE SULFURTRANSFERASE 18"/>
    <property type="match status" value="1"/>
</dbReference>
<dbReference type="Proteomes" id="UP000000226">
    <property type="component" value="Chromosome 3"/>
</dbReference>
<dbReference type="SMART" id="SM00450">
    <property type="entry name" value="RHOD"/>
    <property type="match status" value="1"/>
</dbReference>
<dbReference type="OrthoDB" id="566238at2759"/>
<protein>
    <recommendedName>
        <fullName evidence="1">Rhodanese domain-containing protein</fullName>
    </recommendedName>
</protein>
<evidence type="ECO:0000259" key="1">
    <source>
        <dbReference type="PROSITE" id="PS50206"/>
    </source>
</evidence>
<feature type="domain" description="Rhodanese" evidence="1">
    <location>
        <begin position="29"/>
        <end position="127"/>
    </location>
</feature>
<keyword evidence="3" id="KW-1185">Reference proteome</keyword>
<dbReference type="SUPFAM" id="SSF52821">
    <property type="entry name" value="Rhodanese/Cell cycle control phosphatase"/>
    <property type="match status" value="1"/>
</dbReference>
<gene>
    <name evidence="2" type="ORF">PHAVU_003G264200g</name>
</gene>
<evidence type="ECO:0000313" key="3">
    <source>
        <dbReference type="Proteomes" id="UP000000226"/>
    </source>
</evidence>
<evidence type="ECO:0000313" key="2">
    <source>
        <dbReference type="EMBL" id="ESW28165.1"/>
    </source>
</evidence>
<dbReference type="PANTHER" id="PTHR44542">
    <property type="entry name" value="THIOSULFATE SULFURTRANSFERASE 18"/>
    <property type="match status" value="1"/>
</dbReference>
<dbReference type="EMBL" id="CM002290">
    <property type="protein sequence ID" value="ESW28165.1"/>
    <property type="molecule type" value="Genomic_DNA"/>
</dbReference>
<organism evidence="2 3">
    <name type="scientific">Phaseolus vulgaris</name>
    <name type="common">Kidney bean</name>
    <name type="synonym">French bean</name>
    <dbReference type="NCBI Taxonomy" id="3885"/>
    <lineage>
        <taxon>Eukaryota</taxon>
        <taxon>Viridiplantae</taxon>
        <taxon>Streptophyta</taxon>
        <taxon>Embryophyta</taxon>
        <taxon>Tracheophyta</taxon>
        <taxon>Spermatophyta</taxon>
        <taxon>Magnoliopsida</taxon>
        <taxon>eudicotyledons</taxon>
        <taxon>Gunneridae</taxon>
        <taxon>Pentapetalae</taxon>
        <taxon>rosids</taxon>
        <taxon>fabids</taxon>
        <taxon>Fabales</taxon>
        <taxon>Fabaceae</taxon>
        <taxon>Papilionoideae</taxon>
        <taxon>50 kb inversion clade</taxon>
        <taxon>NPAAA clade</taxon>
        <taxon>indigoferoid/millettioid clade</taxon>
        <taxon>Phaseoleae</taxon>
        <taxon>Phaseolus</taxon>
    </lineage>
</organism>
<proteinExistence type="predicted"/>
<dbReference type="GO" id="GO:0003824">
    <property type="term" value="F:catalytic activity"/>
    <property type="evidence" value="ECO:0007669"/>
    <property type="project" value="InterPro"/>
</dbReference>
<name>V7CFY2_PHAVU</name>
<dbReference type="Gramene" id="ESW28165">
    <property type="protein sequence ID" value="ESW28165"/>
    <property type="gene ID" value="PHAVU_003G264200g"/>
</dbReference>
<sequence length="181" mass="20036">MGSIGIKSSGSEVVTIDVHATKGLIQTSHVYLDVRTVEEFEKGHVDAEKIINIPYMFNTPEGRVKNLEFLKEVLSACKKEDHIIVGCQSGVRSVYATSDLLKEGFKDVSNMGGGYLDWVKNQFPVKTPLDLVKDEVPLKATLDLVKDEVPLETTLDLVKDEEVPLETTLDLVKNKLPLKAP</sequence>
<dbReference type="AlphaFoldDB" id="V7CFY2"/>
<dbReference type="InterPro" id="IPR001763">
    <property type="entry name" value="Rhodanese-like_dom"/>
</dbReference>
<dbReference type="InterPro" id="IPR036873">
    <property type="entry name" value="Rhodanese-like_dom_sf"/>
</dbReference>
<dbReference type="STRING" id="3885.V7CFY2"/>
<dbReference type="PROSITE" id="PS50206">
    <property type="entry name" value="RHODANESE_3"/>
    <property type="match status" value="1"/>
</dbReference>
<accession>V7CFY2</accession>
<dbReference type="eggNOG" id="KOG1530">
    <property type="taxonomic scope" value="Eukaryota"/>
</dbReference>
<dbReference type="SMR" id="V7CFY2"/>
<dbReference type="CDD" id="cd00158">
    <property type="entry name" value="RHOD"/>
    <property type="match status" value="1"/>
</dbReference>
<reference evidence="3" key="1">
    <citation type="journal article" date="2014" name="Nat. Genet.">
        <title>A reference genome for common bean and genome-wide analysis of dual domestications.</title>
        <authorList>
            <person name="Schmutz J."/>
            <person name="McClean P.E."/>
            <person name="Mamidi S."/>
            <person name="Wu G.A."/>
            <person name="Cannon S.B."/>
            <person name="Grimwood J."/>
            <person name="Jenkins J."/>
            <person name="Shu S."/>
            <person name="Song Q."/>
            <person name="Chavarro C."/>
            <person name="Torres-Torres M."/>
            <person name="Geffroy V."/>
            <person name="Moghaddam S.M."/>
            <person name="Gao D."/>
            <person name="Abernathy B."/>
            <person name="Barry K."/>
            <person name="Blair M."/>
            <person name="Brick M.A."/>
            <person name="Chovatia M."/>
            <person name="Gepts P."/>
            <person name="Goodstein D.M."/>
            <person name="Gonzales M."/>
            <person name="Hellsten U."/>
            <person name="Hyten D.L."/>
            <person name="Jia G."/>
            <person name="Kelly J.D."/>
            <person name="Kudrna D."/>
            <person name="Lee R."/>
            <person name="Richard M.M."/>
            <person name="Miklas P.N."/>
            <person name="Osorno J.M."/>
            <person name="Rodrigues J."/>
            <person name="Thareau V."/>
            <person name="Urrea C.A."/>
            <person name="Wang M."/>
            <person name="Yu Y."/>
            <person name="Zhang M."/>
            <person name="Wing R.A."/>
            <person name="Cregan P.B."/>
            <person name="Rokhsar D.S."/>
            <person name="Jackson S.A."/>
        </authorList>
    </citation>
    <scope>NUCLEOTIDE SEQUENCE [LARGE SCALE GENOMIC DNA]</scope>
    <source>
        <strain evidence="3">cv. G19833</strain>
    </source>
</reference>